<dbReference type="InterPro" id="IPR053962">
    <property type="entry name" value="XRCC4_CC"/>
</dbReference>
<feature type="compositionally biased region" description="Basic residues" evidence="2">
    <location>
        <begin position="233"/>
        <end position="251"/>
    </location>
</feature>
<accession>A0A0A1TJ19</accession>
<name>A0A0A1TJ19_9HYPO</name>
<dbReference type="Pfam" id="PF21924">
    <property type="entry name" value="XRCC4_CC"/>
    <property type="match status" value="1"/>
</dbReference>
<feature type="domain" description="XRCC4 coiled-coil" evidence="3">
    <location>
        <begin position="150"/>
        <end position="197"/>
    </location>
</feature>
<dbReference type="InterPro" id="IPR014751">
    <property type="entry name" value="XRCC4-like_C"/>
</dbReference>
<organism evidence="4 5">
    <name type="scientific">[Torrubiella] hemipterigena</name>
    <dbReference type="NCBI Taxonomy" id="1531966"/>
    <lineage>
        <taxon>Eukaryota</taxon>
        <taxon>Fungi</taxon>
        <taxon>Dikarya</taxon>
        <taxon>Ascomycota</taxon>
        <taxon>Pezizomycotina</taxon>
        <taxon>Sordariomycetes</taxon>
        <taxon>Hypocreomycetidae</taxon>
        <taxon>Hypocreales</taxon>
        <taxon>Clavicipitaceae</taxon>
        <taxon>Clavicipitaceae incertae sedis</taxon>
        <taxon>'Torrubiella' clade</taxon>
    </lineage>
</organism>
<sequence>MAASNSVLRIAQDEDKQLFILLHLKSIGAKALDLKLVGTEGEAPYVATIKHDKAVALKAKNATISDDEWLAILQNIFSQLPTPDIHATAAVQSESTVTITIRKQVQGISQRLGAIMLNYEPEEAIELFEWCGNTAEKVSTTKAEASEATTKLTELENVVDDLKRQLRELIQAKETDEAIMLQKFRDVLNEKKAKIREQLTIMADGTLKPGPPPTIPEQTEETTVSSSAEPKKSRPAKRKAPTRAGIRTRRATTKEVESEDEEQESAAIPAIKSEPQDSDDDGNTTERTASTASGDEDEEMKDGVPLATIPEPQPVETAKKTPSAPPPKRELPFINRKTTAPPKTAAEDTDSDDEL</sequence>
<dbReference type="PANTHER" id="PTHR42067:SF1">
    <property type="entry name" value="MITOTIC APPARATUS PROTEIN P62"/>
    <property type="match status" value="1"/>
</dbReference>
<evidence type="ECO:0000256" key="2">
    <source>
        <dbReference type="SAM" id="MobiDB-lite"/>
    </source>
</evidence>
<gene>
    <name evidence="4" type="ORF">VHEMI05527</name>
</gene>
<dbReference type="Gene3D" id="1.20.5.370">
    <property type="match status" value="1"/>
</dbReference>
<feature type="region of interest" description="Disordered" evidence="2">
    <location>
        <begin position="202"/>
        <end position="355"/>
    </location>
</feature>
<evidence type="ECO:0000313" key="5">
    <source>
        <dbReference type="Proteomes" id="UP000039046"/>
    </source>
</evidence>
<dbReference type="SUPFAM" id="SSF58022">
    <property type="entry name" value="XRCC4, C-terminal oligomerization domain"/>
    <property type="match status" value="1"/>
</dbReference>
<keyword evidence="1" id="KW-0175">Coiled coil</keyword>
<feature type="coiled-coil region" evidence="1">
    <location>
        <begin position="138"/>
        <end position="179"/>
    </location>
</feature>
<evidence type="ECO:0000259" key="3">
    <source>
        <dbReference type="Pfam" id="PF21924"/>
    </source>
</evidence>
<protein>
    <recommendedName>
        <fullName evidence="3">XRCC4 coiled-coil domain-containing protein</fullName>
    </recommendedName>
</protein>
<dbReference type="STRING" id="1531966.A0A0A1TJ19"/>
<dbReference type="Proteomes" id="UP000039046">
    <property type="component" value="Unassembled WGS sequence"/>
</dbReference>
<keyword evidence="5" id="KW-1185">Reference proteome</keyword>
<evidence type="ECO:0000256" key="1">
    <source>
        <dbReference type="SAM" id="Coils"/>
    </source>
</evidence>
<reference evidence="4 5" key="1">
    <citation type="journal article" date="2015" name="Genome Announc.">
        <title>Draft Genome Sequence and Gene Annotation of the Entomopathogenic Fungus Verticillium hemipterigenum.</title>
        <authorList>
            <person name="Horn F."/>
            <person name="Habel A."/>
            <person name="Scharf D.H."/>
            <person name="Dworschak J."/>
            <person name="Brakhage A.A."/>
            <person name="Guthke R."/>
            <person name="Hertweck C."/>
            <person name="Linde J."/>
        </authorList>
    </citation>
    <scope>NUCLEOTIDE SEQUENCE [LARGE SCALE GENOMIC DNA]</scope>
</reference>
<dbReference type="PANTHER" id="PTHR42067">
    <property type="entry name" value="YALI0C15378P"/>
    <property type="match status" value="1"/>
</dbReference>
<evidence type="ECO:0000313" key="4">
    <source>
        <dbReference type="EMBL" id="CEJ89702.1"/>
    </source>
</evidence>
<dbReference type="HOGENOM" id="CLU_044616_0_0_1"/>
<dbReference type="AlphaFoldDB" id="A0A0A1TJ19"/>
<dbReference type="EMBL" id="CDHN01000003">
    <property type="protein sequence ID" value="CEJ89702.1"/>
    <property type="molecule type" value="Genomic_DNA"/>
</dbReference>
<dbReference type="OrthoDB" id="8064436at2759"/>
<proteinExistence type="predicted"/>